<sequence length="161" mass="17152">MTANRLAIWVFAVALTAVAAPALACSPLVDASQDAAAERVRNRQAELWVRSDVIFLSQANAFERIELAGGYGFSAMLVPSLALKGDLPAGRIAIRHTTFTSCGPIPFLDALSGREGEWFVTYGRSVASGLSIDATIPVANLVDDEGLRAWRKAFDAEPSAD</sequence>
<evidence type="ECO:0000313" key="3">
    <source>
        <dbReference type="Proteomes" id="UP000216147"/>
    </source>
</evidence>
<keyword evidence="1" id="KW-0732">Signal</keyword>
<evidence type="ECO:0008006" key="4">
    <source>
        <dbReference type="Google" id="ProtNLM"/>
    </source>
</evidence>
<name>A0A258HGF9_9CAUL</name>
<accession>A0A258HGF9</accession>
<dbReference type="AlphaFoldDB" id="A0A258HGF9"/>
<protein>
    <recommendedName>
        <fullName evidence="4">DUF302 domain-containing protein</fullName>
    </recommendedName>
</protein>
<feature type="signal peptide" evidence="1">
    <location>
        <begin position="1"/>
        <end position="24"/>
    </location>
</feature>
<dbReference type="EMBL" id="NCEQ01000010">
    <property type="protein sequence ID" value="OYX56060.1"/>
    <property type="molecule type" value="Genomic_DNA"/>
</dbReference>
<reference evidence="2 3" key="1">
    <citation type="submission" date="2017-03" db="EMBL/GenBank/DDBJ databases">
        <title>Lifting the veil on microbial sulfur biogeochemistry in mining wastewaters.</title>
        <authorList>
            <person name="Kantor R.S."/>
            <person name="Colenbrander Nelson T."/>
            <person name="Marshall S."/>
            <person name="Bennett D."/>
            <person name="Apte S."/>
            <person name="Camacho D."/>
            <person name="Thomas B.C."/>
            <person name="Warren L.A."/>
            <person name="Banfield J.F."/>
        </authorList>
    </citation>
    <scope>NUCLEOTIDE SEQUENCE [LARGE SCALE GENOMIC DNA]</scope>
    <source>
        <strain evidence="2">32-68-21</strain>
    </source>
</reference>
<dbReference type="Proteomes" id="UP000216147">
    <property type="component" value="Unassembled WGS sequence"/>
</dbReference>
<organism evidence="2 3">
    <name type="scientific">Brevundimonas subvibrioides</name>
    <dbReference type="NCBI Taxonomy" id="74313"/>
    <lineage>
        <taxon>Bacteria</taxon>
        <taxon>Pseudomonadati</taxon>
        <taxon>Pseudomonadota</taxon>
        <taxon>Alphaproteobacteria</taxon>
        <taxon>Caulobacterales</taxon>
        <taxon>Caulobacteraceae</taxon>
        <taxon>Brevundimonas</taxon>
    </lineage>
</organism>
<evidence type="ECO:0000313" key="2">
    <source>
        <dbReference type="EMBL" id="OYX56060.1"/>
    </source>
</evidence>
<feature type="chain" id="PRO_5013169626" description="DUF302 domain-containing protein" evidence="1">
    <location>
        <begin position="25"/>
        <end position="161"/>
    </location>
</feature>
<proteinExistence type="predicted"/>
<evidence type="ECO:0000256" key="1">
    <source>
        <dbReference type="SAM" id="SignalP"/>
    </source>
</evidence>
<comment type="caution">
    <text evidence="2">The sequence shown here is derived from an EMBL/GenBank/DDBJ whole genome shotgun (WGS) entry which is preliminary data.</text>
</comment>
<gene>
    <name evidence="2" type="ORF">B7Y86_11485</name>
</gene>